<evidence type="ECO:0000256" key="1">
    <source>
        <dbReference type="ARBA" id="ARBA00010688"/>
    </source>
</evidence>
<comment type="caution">
    <text evidence="7">The sequence shown here is derived from an EMBL/GenBank/DDBJ whole genome shotgun (WGS) entry which is preliminary data.</text>
</comment>
<dbReference type="InterPro" id="IPR050306">
    <property type="entry name" value="PfkB_Carbo_kinase"/>
</dbReference>
<keyword evidence="8" id="KW-1185">Reference proteome</keyword>
<evidence type="ECO:0000256" key="5">
    <source>
        <dbReference type="ARBA" id="ARBA00022840"/>
    </source>
</evidence>
<dbReference type="PROSITE" id="PS00584">
    <property type="entry name" value="PFKB_KINASES_2"/>
    <property type="match status" value="1"/>
</dbReference>
<evidence type="ECO:0000313" key="7">
    <source>
        <dbReference type="EMBL" id="KAA1395510.1"/>
    </source>
</evidence>
<reference evidence="7" key="1">
    <citation type="submission" date="2019-09" db="EMBL/GenBank/DDBJ databases">
        <authorList>
            <person name="Li J."/>
        </authorList>
    </citation>
    <scope>NUCLEOTIDE SEQUENCE [LARGE SCALE GENOMIC DNA]</scope>
    <source>
        <strain evidence="7">JCM 14732</strain>
    </source>
</reference>
<dbReference type="Gene3D" id="3.40.1190.20">
    <property type="match status" value="1"/>
</dbReference>
<dbReference type="GO" id="GO:0016301">
    <property type="term" value="F:kinase activity"/>
    <property type="evidence" value="ECO:0007669"/>
    <property type="project" value="UniProtKB-KW"/>
</dbReference>
<dbReference type="CDD" id="cd01167">
    <property type="entry name" value="bac_FRK"/>
    <property type="match status" value="1"/>
</dbReference>
<protein>
    <submittedName>
        <fullName evidence="7">Carbohydrate kinase</fullName>
    </submittedName>
</protein>
<keyword evidence="2" id="KW-0808">Transferase</keyword>
<dbReference type="Pfam" id="PF00294">
    <property type="entry name" value="PfkB"/>
    <property type="match status" value="1"/>
</dbReference>
<name>A0A5M4FC92_9ACTN</name>
<dbReference type="InterPro" id="IPR011611">
    <property type="entry name" value="PfkB_dom"/>
</dbReference>
<feature type="domain" description="Carbohydrate kinase PfkB" evidence="6">
    <location>
        <begin position="17"/>
        <end position="289"/>
    </location>
</feature>
<dbReference type="PANTHER" id="PTHR43085">
    <property type="entry name" value="HEXOKINASE FAMILY MEMBER"/>
    <property type="match status" value="1"/>
</dbReference>
<dbReference type="Proteomes" id="UP000380867">
    <property type="component" value="Unassembled WGS sequence"/>
</dbReference>
<dbReference type="PANTHER" id="PTHR43085:SF1">
    <property type="entry name" value="PSEUDOURIDINE KINASE-RELATED"/>
    <property type="match status" value="1"/>
</dbReference>
<dbReference type="OrthoDB" id="9795789at2"/>
<accession>A0A5M4FC92</accession>
<keyword evidence="4 7" id="KW-0418">Kinase</keyword>
<evidence type="ECO:0000256" key="4">
    <source>
        <dbReference type="ARBA" id="ARBA00022777"/>
    </source>
</evidence>
<keyword evidence="3" id="KW-0547">Nucleotide-binding</keyword>
<evidence type="ECO:0000256" key="2">
    <source>
        <dbReference type="ARBA" id="ARBA00022679"/>
    </source>
</evidence>
<dbReference type="EMBL" id="SDPQ02000003">
    <property type="protein sequence ID" value="KAA1395510.1"/>
    <property type="molecule type" value="Genomic_DNA"/>
</dbReference>
<proteinExistence type="inferred from homology"/>
<evidence type="ECO:0000256" key="3">
    <source>
        <dbReference type="ARBA" id="ARBA00022741"/>
    </source>
</evidence>
<dbReference type="SUPFAM" id="SSF53613">
    <property type="entry name" value="Ribokinase-like"/>
    <property type="match status" value="1"/>
</dbReference>
<comment type="similarity">
    <text evidence="1">Belongs to the carbohydrate kinase PfkB family.</text>
</comment>
<sequence>MTALIVGEALVDVVQRPGAEPEPHAGGSPFNVAVGLSRLDVPTRLAAQLADDAYGDLLRNRLHESDVALDVLEPVPARTSSARATLAEDGSASYEFDLTWDPAALPDPGEFEVVHVGSLGTSLEPGAALVADLVVMADALGVPVSYDPNVRLTVEPDPEAWRRAFEAIAPHAGIIKMSDEDAAALFPGEAPGALAQRLAADGALVAITLGGDGAVVANAQVVATIEPATVSVVDTIGAGDSFMAAMLAWCSAYSWPAAGELDLTELTDLGMYASSAAAITCSRPGADPPRTADLTP</sequence>
<dbReference type="InterPro" id="IPR029056">
    <property type="entry name" value="Ribokinase-like"/>
</dbReference>
<dbReference type="AlphaFoldDB" id="A0A5M4FC92"/>
<gene>
    <name evidence="7" type="ORF">ESP70_015240</name>
</gene>
<organism evidence="7 8">
    <name type="scientific">Aeromicrobium ginsengisoli</name>
    <dbReference type="NCBI Taxonomy" id="363867"/>
    <lineage>
        <taxon>Bacteria</taxon>
        <taxon>Bacillati</taxon>
        <taxon>Actinomycetota</taxon>
        <taxon>Actinomycetes</taxon>
        <taxon>Propionibacteriales</taxon>
        <taxon>Nocardioidaceae</taxon>
        <taxon>Aeromicrobium</taxon>
    </lineage>
</organism>
<keyword evidence="5" id="KW-0067">ATP-binding</keyword>
<dbReference type="InterPro" id="IPR002173">
    <property type="entry name" value="Carboh/pur_kinase_PfkB_CS"/>
</dbReference>
<evidence type="ECO:0000259" key="6">
    <source>
        <dbReference type="Pfam" id="PF00294"/>
    </source>
</evidence>
<evidence type="ECO:0000313" key="8">
    <source>
        <dbReference type="Proteomes" id="UP000380867"/>
    </source>
</evidence>
<dbReference type="RefSeq" id="WP_149690174.1">
    <property type="nucleotide sequence ID" value="NZ_SDPQ02000003.1"/>
</dbReference>
<dbReference type="GO" id="GO:0005524">
    <property type="term" value="F:ATP binding"/>
    <property type="evidence" value="ECO:0007669"/>
    <property type="project" value="UniProtKB-KW"/>
</dbReference>